<evidence type="ECO:0000256" key="7">
    <source>
        <dbReference type="RuleBase" id="RU363069"/>
    </source>
</evidence>
<evidence type="ECO:0000256" key="3">
    <source>
        <dbReference type="ARBA" id="ARBA00013365"/>
    </source>
</evidence>
<evidence type="ECO:0000256" key="4">
    <source>
        <dbReference type="ARBA" id="ARBA00022722"/>
    </source>
</evidence>
<proteinExistence type="inferred from homology"/>
<dbReference type="Proteomes" id="UP000194136">
    <property type="component" value="Chromosome 1"/>
</dbReference>
<dbReference type="Pfam" id="PF12320">
    <property type="entry name" value="SbcD_C"/>
    <property type="match status" value="1"/>
</dbReference>
<feature type="domain" description="Nuclease SbcCD subunit D C-terminal" evidence="9">
    <location>
        <begin position="283"/>
        <end position="380"/>
    </location>
</feature>
<evidence type="ECO:0000256" key="5">
    <source>
        <dbReference type="ARBA" id="ARBA00022801"/>
    </source>
</evidence>
<dbReference type="NCBIfam" id="NF008206">
    <property type="entry name" value="PRK10966.1"/>
    <property type="match status" value="1"/>
</dbReference>
<dbReference type="InterPro" id="IPR050535">
    <property type="entry name" value="DNA_Repair-Maintenance_Comp"/>
</dbReference>
<keyword evidence="7" id="KW-0233">DNA recombination</keyword>
<reference evidence="10 11" key="1">
    <citation type="submission" date="2016-10" db="EMBL/GenBank/DDBJ databases">
        <title>The High Quality Genome of Vibrio splendidus K08M4.</title>
        <authorList>
            <person name="Wendling C."/>
            <person name="Chibani C.M."/>
            <person name="Hertel R."/>
            <person name="Sproer C."/>
            <person name="Bunk B."/>
            <person name="Overmann J."/>
            <person name="Roth O."/>
            <person name="Liesegang H."/>
        </authorList>
    </citation>
    <scope>NUCLEOTIDE SEQUENCE [LARGE SCALE GENOMIC DNA]</scope>
    <source>
        <strain evidence="10 11">K08M4</strain>
    </source>
</reference>
<dbReference type="AlphaFoldDB" id="A0AA34TPE7"/>
<comment type="function">
    <text evidence="7">SbcCD cleaves DNA hairpin structures. These structures can inhibit DNA replication and are intermediates in certain DNA recombination reactions. The complex acts as a 3'-&gt;5' double strand exonuclease that can open hairpins. It also has a 5' single-strand endonuclease activity.</text>
</comment>
<dbReference type="GO" id="GO:0008408">
    <property type="term" value="F:3'-5' exonuclease activity"/>
    <property type="evidence" value="ECO:0007669"/>
    <property type="project" value="InterPro"/>
</dbReference>
<protein>
    <recommendedName>
        <fullName evidence="3 7">Nuclease SbcCD subunit D</fullName>
    </recommendedName>
</protein>
<keyword evidence="11" id="KW-1185">Reference proteome</keyword>
<dbReference type="InterPro" id="IPR041796">
    <property type="entry name" value="Mre11_N"/>
</dbReference>
<evidence type="ECO:0000259" key="8">
    <source>
        <dbReference type="Pfam" id="PF00149"/>
    </source>
</evidence>
<dbReference type="RefSeq" id="WP_086049336.1">
    <property type="nucleotide sequence ID" value="NZ_CP017916.1"/>
</dbReference>
<evidence type="ECO:0000259" key="9">
    <source>
        <dbReference type="Pfam" id="PF12320"/>
    </source>
</evidence>
<dbReference type="InterPro" id="IPR026843">
    <property type="entry name" value="SbcD_C"/>
</dbReference>
<dbReference type="PANTHER" id="PTHR30337:SF0">
    <property type="entry name" value="NUCLEASE SBCCD SUBUNIT D"/>
    <property type="match status" value="1"/>
</dbReference>
<dbReference type="InterPro" id="IPR004593">
    <property type="entry name" value="SbcD"/>
</dbReference>
<accession>A0AA34TPE7</accession>
<sequence length="417" mass="47099">MKILHTSDWHLGQNFYNKSRKNEHEQFLQWLLEQVTEHDIDAIIVAGDIFDTSTPPSYAREMYNKFVVDSNKIGCQLVLLGGNHDSVSVLKETQQLLKYMGADVIPNTNEDHATQVVELKGKNGDVEALVCAIPFIRPRDVLTSQAGVTGVERQKQLGDAIKQHYQSVYDAAVEKRATFENSEHMPIIATGHLTAMGVQQSDSVRDIYVGNLDGFAADGFPDADYIALGHIHRPQVVAKREYIRYCGSPIPLSFDELKSQKQVCVVEFIEGERTISQLPVPTFQPLAEIKGDLSEIESQLNQYIGLDSDQSVWLSIEVQAQDYLSDLQERMRALTEGLNVEVLQLRRARERRNQALEQESAETLSELSPMDVFTKRIALEEFETDSEKARLERMTVKFKQVMVEVSESAQAPNKVEE</sequence>
<keyword evidence="7" id="KW-0255">Endonuclease</keyword>
<dbReference type="InterPro" id="IPR029052">
    <property type="entry name" value="Metallo-depent_PP-like"/>
</dbReference>
<evidence type="ECO:0000256" key="2">
    <source>
        <dbReference type="ARBA" id="ARBA00011322"/>
    </source>
</evidence>
<dbReference type="Pfam" id="PF00149">
    <property type="entry name" value="Metallophos"/>
    <property type="match status" value="1"/>
</dbReference>
<dbReference type="GO" id="GO:0004519">
    <property type="term" value="F:endonuclease activity"/>
    <property type="evidence" value="ECO:0007669"/>
    <property type="project" value="UniProtKB-KW"/>
</dbReference>
<name>A0AA34TPE7_9VIBR</name>
<comment type="subunit">
    <text evidence="2 7">Heterodimer of SbcC and SbcD.</text>
</comment>
<dbReference type="CDD" id="cd00840">
    <property type="entry name" value="MPP_Mre11_N"/>
    <property type="match status" value="1"/>
</dbReference>
<dbReference type="GO" id="GO:0006260">
    <property type="term" value="P:DNA replication"/>
    <property type="evidence" value="ECO:0007669"/>
    <property type="project" value="UniProtKB-KW"/>
</dbReference>
<keyword evidence="6 7" id="KW-0269">Exonuclease</keyword>
<keyword evidence="4 7" id="KW-0540">Nuclease</keyword>
<feature type="domain" description="Calcineurin-like phosphoesterase" evidence="8">
    <location>
        <begin position="1"/>
        <end position="234"/>
    </location>
</feature>
<dbReference type="Gene3D" id="3.60.21.10">
    <property type="match status" value="1"/>
</dbReference>
<keyword evidence="5 7" id="KW-0378">Hydrolase</keyword>
<evidence type="ECO:0000313" key="11">
    <source>
        <dbReference type="Proteomes" id="UP000194136"/>
    </source>
</evidence>
<evidence type="ECO:0000313" key="10">
    <source>
        <dbReference type="EMBL" id="ARP38143.1"/>
    </source>
</evidence>
<gene>
    <name evidence="7 10" type="primary">sbcD</name>
    <name evidence="10" type="ORF">K08M4_13880</name>
</gene>
<dbReference type="GO" id="GO:0006310">
    <property type="term" value="P:DNA recombination"/>
    <property type="evidence" value="ECO:0007669"/>
    <property type="project" value="UniProtKB-KW"/>
</dbReference>
<organism evidence="10 11">
    <name type="scientific">Vibrio syngnathi</name>
    <dbReference type="NCBI Taxonomy" id="3034029"/>
    <lineage>
        <taxon>Bacteria</taxon>
        <taxon>Pseudomonadati</taxon>
        <taxon>Pseudomonadota</taxon>
        <taxon>Gammaproteobacteria</taxon>
        <taxon>Vibrionales</taxon>
        <taxon>Vibrionaceae</taxon>
        <taxon>Vibrio</taxon>
    </lineage>
</organism>
<keyword evidence="7" id="KW-0235">DNA replication</keyword>
<dbReference type="EMBL" id="CP017916">
    <property type="protein sequence ID" value="ARP38143.1"/>
    <property type="molecule type" value="Genomic_DNA"/>
</dbReference>
<evidence type="ECO:0000256" key="6">
    <source>
        <dbReference type="ARBA" id="ARBA00022839"/>
    </source>
</evidence>
<dbReference type="SUPFAM" id="SSF56300">
    <property type="entry name" value="Metallo-dependent phosphatases"/>
    <property type="match status" value="1"/>
</dbReference>
<dbReference type="Gene3D" id="3.30.160.720">
    <property type="match status" value="1"/>
</dbReference>
<dbReference type="InterPro" id="IPR004843">
    <property type="entry name" value="Calcineurin-like_PHP"/>
</dbReference>
<evidence type="ECO:0000256" key="1">
    <source>
        <dbReference type="ARBA" id="ARBA00010555"/>
    </source>
</evidence>
<dbReference type="KEGG" id="vsy:K08M4_13880"/>
<dbReference type="NCBIfam" id="TIGR00619">
    <property type="entry name" value="sbcd"/>
    <property type="match status" value="1"/>
</dbReference>
<dbReference type="PANTHER" id="PTHR30337">
    <property type="entry name" value="COMPONENT OF ATP-DEPENDENT DSDNA EXONUCLEASE"/>
    <property type="match status" value="1"/>
</dbReference>
<comment type="similarity">
    <text evidence="1 7">Belongs to the SbcD family.</text>
</comment>